<dbReference type="STRING" id="145458.APU90_10465"/>
<reference evidence="2 4" key="2">
    <citation type="submission" date="2018-02" db="EMBL/GenBank/DDBJ databases">
        <title>Bacteriophage NCPPB3778 and a type I-E CRISPR drive the evolution of the US Biological Select Agent, Rathayibacter toxicus.</title>
        <authorList>
            <person name="Davis E.W.II."/>
            <person name="Tabima J.F."/>
            <person name="Weisberg A.J."/>
            <person name="Lopes L.D."/>
            <person name="Wiseman M.S."/>
            <person name="Wiseman M.S."/>
            <person name="Pupko T."/>
            <person name="Belcher M.S."/>
            <person name="Sechler A.J."/>
            <person name="Tancos M.A."/>
            <person name="Schroeder B.K."/>
            <person name="Murray T.D."/>
            <person name="Luster D.G."/>
            <person name="Schneider W.L."/>
            <person name="Rogers E."/>
            <person name="Andreote F.D."/>
            <person name="Grunwald N.J."/>
            <person name="Putnam M.L."/>
            <person name="Chang J.H."/>
        </authorList>
    </citation>
    <scope>NUCLEOTIDE SEQUENCE [LARGE SCALE GENOMIC DNA]</scope>
    <source>
        <strain evidence="2 4">FH99</strain>
    </source>
</reference>
<dbReference type="AlphaFoldDB" id="A0A0C5BEH9"/>
<dbReference type="GeneID" id="93667035"/>
<dbReference type="KEGG" id="rtx:TI83_06620"/>
<dbReference type="RefSeq" id="WP_042734090.1">
    <property type="nucleotide sequence ID" value="NZ_CP010848.1"/>
</dbReference>
<evidence type="ECO:0000313" key="2">
    <source>
        <dbReference type="EMBL" id="PPI15393.1"/>
    </source>
</evidence>
<dbReference type="OrthoDB" id="5193525at2"/>
<organism evidence="1 3">
    <name type="scientific">Rathayibacter toxicus</name>
    <dbReference type="NCBI Taxonomy" id="145458"/>
    <lineage>
        <taxon>Bacteria</taxon>
        <taxon>Bacillati</taxon>
        <taxon>Actinomycetota</taxon>
        <taxon>Actinomycetes</taxon>
        <taxon>Micrococcales</taxon>
        <taxon>Microbacteriaceae</taxon>
        <taxon>Rathayibacter</taxon>
    </lineage>
</organism>
<dbReference type="PATRIC" id="fig|145458.7.peg.1511"/>
<dbReference type="Proteomes" id="UP000052979">
    <property type="component" value="Unassembled WGS sequence"/>
</dbReference>
<protein>
    <recommendedName>
        <fullName evidence="5">Acetone carboxylase</fullName>
    </recommendedName>
</protein>
<sequence length="77" mass="8968">MISLGSTPNPYTCSRAGCLTTATWVLEWRNPRIHDEQRRKSWLACGEHLEFLSEFLRAREFPLQVRPLATIDHETAR</sequence>
<comment type="caution">
    <text evidence="1">The sequence shown here is derived from an EMBL/GenBank/DDBJ whole genome shotgun (WGS) entry which is preliminary data.</text>
</comment>
<proteinExistence type="predicted"/>
<evidence type="ECO:0000313" key="3">
    <source>
        <dbReference type="Proteomes" id="UP000052979"/>
    </source>
</evidence>
<evidence type="ECO:0000313" key="4">
    <source>
        <dbReference type="Proteomes" id="UP000237966"/>
    </source>
</evidence>
<keyword evidence="3" id="KW-1185">Reference proteome</keyword>
<evidence type="ECO:0000313" key="1">
    <source>
        <dbReference type="EMBL" id="KKM45342.1"/>
    </source>
</evidence>
<accession>A0A0C5BEH9</accession>
<dbReference type="EMBL" id="LBFI01000044">
    <property type="protein sequence ID" value="KKM45342.1"/>
    <property type="molecule type" value="Genomic_DNA"/>
</dbReference>
<dbReference type="Proteomes" id="UP000237966">
    <property type="component" value="Unassembled WGS sequence"/>
</dbReference>
<dbReference type="eggNOG" id="ENOG5032YQ8">
    <property type="taxonomic scope" value="Bacteria"/>
</dbReference>
<name>A0A0C5BEH9_9MICO</name>
<evidence type="ECO:0008006" key="5">
    <source>
        <dbReference type="Google" id="ProtNLM"/>
    </source>
</evidence>
<dbReference type="KEGG" id="rtc:APU90_10465"/>
<gene>
    <name evidence="2" type="ORF">C5C51_06400</name>
    <name evidence="1" type="ORF">VT73_06850</name>
</gene>
<reference evidence="1 3" key="1">
    <citation type="submission" date="2015-04" db="EMBL/GenBank/DDBJ databases">
        <title>Draft genome sequence of Rathayibacter toxicus strain FH-142 (AKA 70134 or CS 32), a Western Australian isolate.</title>
        <authorList>
            <consortium name="Consortium for Microbial Forensics and Genomics (microFORGE)"/>
            <person name="Knight B.M."/>
            <person name="Roberts D.P."/>
            <person name="Lin D."/>
            <person name="Hari K."/>
            <person name="Fletcher J."/>
            <person name="Melcher U."/>
            <person name="Blagden T."/>
            <person name="Luster D.G."/>
            <person name="Sechler A.J."/>
            <person name="Schneider W.L."/>
            <person name="Winegar R.A."/>
        </authorList>
    </citation>
    <scope>NUCLEOTIDE SEQUENCE [LARGE SCALE GENOMIC DNA]</scope>
    <source>
        <strain evidence="1 3">FH142</strain>
    </source>
</reference>
<dbReference type="EMBL" id="PSWU01000007">
    <property type="protein sequence ID" value="PPI15393.1"/>
    <property type="molecule type" value="Genomic_DNA"/>
</dbReference>